<sequence length="166" mass="19379">MDSFRFLTTDQHFEDLNFHDCHVKSVQEASNDLIVELEYIYISEKHPLNPNAAAKSTDPCQLIFKDVSSVKAELYVDITPQNIADHTASEHETKLETKLVQPEYLNKMEIETFVLNRIEKENVFNLQGIDWKTHEFCGLIIRSKGFTVEWNDFLEDAWYVDFEGTE</sequence>
<evidence type="ECO:0000313" key="2">
    <source>
        <dbReference type="Proteomes" id="UP001595932"/>
    </source>
</evidence>
<reference evidence="2" key="1">
    <citation type="journal article" date="2019" name="Int. J. Syst. Evol. Microbiol.">
        <title>The Global Catalogue of Microorganisms (GCM) 10K type strain sequencing project: providing services to taxonomists for standard genome sequencing and annotation.</title>
        <authorList>
            <consortium name="The Broad Institute Genomics Platform"/>
            <consortium name="The Broad Institute Genome Sequencing Center for Infectious Disease"/>
            <person name="Wu L."/>
            <person name="Ma J."/>
        </authorList>
    </citation>
    <scope>NUCLEOTIDE SEQUENCE [LARGE SCALE GENOMIC DNA]</scope>
    <source>
        <strain evidence="2">CGMCC 1.12151</strain>
    </source>
</reference>
<evidence type="ECO:0000313" key="1">
    <source>
        <dbReference type="EMBL" id="MFC4712995.1"/>
    </source>
</evidence>
<proteinExistence type="predicted"/>
<accession>A0ABV9MCW5</accession>
<name>A0ABV9MCW5_9BACL</name>
<gene>
    <name evidence="1" type="ORF">ACFO5U_09000</name>
</gene>
<keyword evidence="2" id="KW-1185">Reference proteome</keyword>
<dbReference type="EMBL" id="JBHSGL010000005">
    <property type="protein sequence ID" value="MFC4712995.1"/>
    <property type="molecule type" value="Genomic_DNA"/>
</dbReference>
<dbReference type="Proteomes" id="UP001595932">
    <property type="component" value="Unassembled WGS sequence"/>
</dbReference>
<protein>
    <submittedName>
        <fullName evidence="1">Uncharacterized protein</fullName>
    </submittedName>
</protein>
<comment type="caution">
    <text evidence="1">The sequence shown here is derived from an EMBL/GenBank/DDBJ whole genome shotgun (WGS) entry which is preliminary data.</text>
</comment>
<organism evidence="1 2">
    <name type="scientific">Planococcus dechangensis</name>
    <dbReference type="NCBI Taxonomy" id="1176255"/>
    <lineage>
        <taxon>Bacteria</taxon>
        <taxon>Bacillati</taxon>
        <taxon>Bacillota</taxon>
        <taxon>Bacilli</taxon>
        <taxon>Bacillales</taxon>
        <taxon>Caryophanaceae</taxon>
        <taxon>Planococcus</taxon>
    </lineage>
</organism>
<dbReference type="RefSeq" id="WP_377278553.1">
    <property type="nucleotide sequence ID" value="NZ_JBHSGL010000005.1"/>
</dbReference>